<protein>
    <submittedName>
        <fullName evidence="4">Restriction endonuclease</fullName>
    </submittedName>
</protein>
<dbReference type="GO" id="GO:0009307">
    <property type="term" value="P:DNA restriction-modification system"/>
    <property type="evidence" value="ECO:0007669"/>
    <property type="project" value="InterPro"/>
</dbReference>
<accession>A0A7X1KNB3</accession>
<gene>
    <name evidence="4" type="ORF">H7F51_18265</name>
</gene>
<dbReference type="SUPFAM" id="SSF52980">
    <property type="entry name" value="Restriction endonuclease-like"/>
    <property type="match status" value="1"/>
</dbReference>
<evidence type="ECO:0000313" key="5">
    <source>
        <dbReference type="Proteomes" id="UP000566813"/>
    </source>
</evidence>
<feature type="compositionally biased region" description="Low complexity" evidence="1">
    <location>
        <begin position="120"/>
        <end position="129"/>
    </location>
</feature>
<evidence type="ECO:0000256" key="1">
    <source>
        <dbReference type="SAM" id="MobiDB-lite"/>
    </source>
</evidence>
<evidence type="ECO:0000259" key="3">
    <source>
        <dbReference type="Pfam" id="PF04471"/>
    </source>
</evidence>
<comment type="caution">
    <text evidence="4">The sequence shown here is derived from an EMBL/GenBank/DDBJ whole genome shotgun (WGS) entry which is preliminary data.</text>
</comment>
<keyword evidence="2" id="KW-0472">Membrane</keyword>
<dbReference type="PANTHER" id="PTHR30015:SF7">
    <property type="entry name" value="TYPE IV METHYL-DIRECTED RESTRICTION ENZYME ECOKMRR"/>
    <property type="match status" value="1"/>
</dbReference>
<proteinExistence type="predicted"/>
<feature type="transmembrane region" description="Helical" evidence="2">
    <location>
        <begin position="160"/>
        <end position="178"/>
    </location>
</feature>
<keyword evidence="2" id="KW-1133">Transmembrane helix</keyword>
<feature type="compositionally biased region" description="Basic and acidic residues" evidence="1">
    <location>
        <begin position="60"/>
        <end position="70"/>
    </location>
</feature>
<dbReference type="InterPro" id="IPR011335">
    <property type="entry name" value="Restrct_endonuc-II-like"/>
</dbReference>
<dbReference type="Pfam" id="PF04471">
    <property type="entry name" value="Mrr_cat"/>
    <property type="match status" value="1"/>
</dbReference>
<dbReference type="InterPro" id="IPR052906">
    <property type="entry name" value="Type_IV_Methyl-Rstrct_Enzyme"/>
</dbReference>
<dbReference type="EMBL" id="JACLAW010000020">
    <property type="protein sequence ID" value="MBC2667467.1"/>
    <property type="molecule type" value="Genomic_DNA"/>
</dbReference>
<dbReference type="RefSeq" id="WP_185665762.1">
    <property type="nucleotide sequence ID" value="NZ_JACLAW010000020.1"/>
</dbReference>
<keyword evidence="4" id="KW-0378">Hydrolase</keyword>
<dbReference type="GO" id="GO:0015666">
    <property type="term" value="F:restriction endodeoxyribonuclease activity"/>
    <property type="evidence" value="ECO:0007669"/>
    <property type="project" value="TreeGrafter"/>
</dbReference>
<dbReference type="InterPro" id="IPR011856">
    <property type="entry name" value="tRNA_endonuc-like_dom_sf"/>
</dbReference>
<dbReference type="GO" id="GO:0003677">
    <property type="term" value="F:DNA binding"/>
    <property type="evidence" value="ECO:0007669"/>
    <property type="project" value="InterPro"/>
</dbReference>
<evidence type="ECO:0000313" key="4">
    <source>
        <dbReference type="EMBL" id="MBC2667467.1"/>
    </source>
</evidence>
<dbReference type="Gene3D" id="3.40.1350.10">
    <property type="match status" value="1"/>
</dbReference>
<feature type="compositionally biased region" description="Polar residues" evidence="1">
    <location>
        <begin position="107"/>
        <end position="116"/>
    </location>
</feature>
<keyword evidence="2" id="KW-0812">Transmembrane</keyword>
<feature type="domain" description="Restriction endonuclease type IV Mrr" evidence="3">
    <location>
        <begin position="247"/>
        <end position="350"/>
    </location>
</feature>
<name>A0A7X1KNB3_9SPHN</name>
<evidence type="ECO:0000256" key="2">
    <source>
        <dbReference type="SAM" id="Phobius"/>
    </source>
</evidence>
<keyword evidence="4" id="KW-0255">Endonuclease</keyword>
<organism evidence="4 5">
    <name type="scientific">Novosphingobium flavum</name>
    <dbReference type="NCBI Taxonomy" id="1778672"/>
    <lineage>
        <taxon>Bacteria</taxon>
        <taxon>Pseudomonadati</taxon>
        <taxon>Pseudomonadota</taxon>
        <taxon>Alphaproteobacteria</taxon>
        <taxon>Sphingomonadales</taxon>
        <taxon>Sphingomonadaceae</taxon>
        <taxon>Novosphingobium</taxon>
    </lineage>
</organism>
<sequence>MPIPHKEPPDLSSAAEALRDAICRGCANLAQTISDTADDWEVDEQALVFVFGKRYGKSPEQMRSDREKLPVRKSPPVQPRRIPLPGSPSGAGHGHPLGSAAPLPRSRLQSGRSISAGTHPKPAIAGIGAPPEPVPQQFDLPADFDLDVFEQQVRALDWKITVLALLGLSVLIIGVATLSSHPVLYAFGAIILGMPLCRELITALLRYNPVSAAILDARPNATRYQSALENWVLTKTECGIEYWRDLRGVPFEKAVAQLLTRRGCHAELTTTTGDGGVDILVSIGSVKYGCQCKGHAKPVGARTIREIAGACQRFHRQPVVVVTNGFTRHAIEEAADLGVICLDAPDLCRLATMDQIKTL</sequence>
<dbReference type="InterPro" id="IPR007560">
    <property type="entry name" value="Restrct_endonuc_IV_Mrr"/>
</dbReference>
<dbReference type="PANTHER" id="PTHR30015">
    <property type="entry name" value="MRR RESTRICTION SYSTEM PROTEIN"/>
    <property type="match status" value="1"/>
</dbReference>
<dbReference type="AlphaFoldDB" id="A0A7X1KNB3"/>
<dbReference type="Proteomes" id="UP000566813">
    <property type="component" value="Unassembled WGS sequence"/>
</dbReference>
<keyword evidence="4" id="KW-0540">Nuclease</keyword>
<feature type="region of interest" description="Disordered" evidence="1">
    <location>
        <begin position="59"/>
        <end position="132"/>
    </location>
</feature>
<keyword evidence="5" id="KW-1185">Reference proteome</keyword>
<reference evidence="4 5" key="1">
    <citation type="submission" date="2020-08" db="EMBL/GenBank/DDBJ databases">
        <title>The genome sequence of type strain Novosphingobium flavum NBRC 111647.</title>
        <authorList>
            <person name="Liu Y."/>
        </authorList>
    </citation>
    <scope>NUCLEOTIDE SEQUENCE [LARGE SCALE GENOMIC DNA]</scope>
    <source>
        <strain evidence="4 5">NBRC 111647</strain>
    </source>
</reference>